<dbReference type="Gene3D" id="3.30.420.10">
    <property type="entry name" value="Ribonuclease H-like superfamily/Ribonuclease H"/>
    <property type="match status" value="1"/>
</dbReference>
<dbReference type="AlphaFoldDB" id="A0A2L1C8I2"/>
<evidence type="ECO:0000313" key="2">
    <source>
        <dbReference type="EMBL" id="AVB75520.1"/>
    </source>
</evidence>
<reference evidence="5" key="1">
    <citation type="journal article" date="2018" name="Genome Announc.">
        <title>Complete Genome Sequence of the Methanococcus maripaludis Type Strain JJ (DSM 2067), a Model for Selenoprotein Synthesis in Archaea.</title>
        <authorList>
            <person name="Poehlein A."/>
            <person name="Heym D."/>
            <person name="Quitzke V."/>
            <person name="Fersch J."/>
            <person name="Daniel R."/>
            <person name="Rother M."/>
        </authorList>
    </citation>
    <scope>NUCLEOTIDE SEQUENCE [LARGE SCALE GENOMIC DNA]</scope>
    <source>
        <strain evidence="5">DSM 2067</strain>
    </source>
</reference>
<dbReference type="EMBL" id="CP026606">
    <property type="protein sequence ID" value="AVB75520.1"/>
    <property type="molecule type" value="Genomic_DNA"/>
</dbReference>
<dbReference type="GO" id="GO:0003676">
    <property type="term" value="F:nucleic acid binding"/>
    <property type="evidence" value="ECO:0007669"/>
    <property type="project" value="InterPro"/>
</dbReference>
<dbReference type="CDD" id="cd06127">
    <property type="entry name" value="DEDDh"/>
    <property type="match status" value="1"/>
</dbReference>
<feature type="domain" description="Exonuclease" evidence="1">
    <location>
        <begin position="1"/>
        <end position="188"/>
    </location>
</feature>
<dbReference type="EC" id="2.7.7.7" evidence="2"/>
<evidence type="ECO:0000313" key="6">
    <source>
        <dbReference type="Proteomes" id="UP000567099"/>
    </source>
</evidence>
<dbReference type="EMBL" id="JACDUO010000001">
    <property type="protein sequence ID" value="MBA2863845.1"/>
    <property type="molecule type" value="Genomic_DNA"/>
</dbReference>
<accession>A0A2L1C8I2</accession>
<protein>
    <submittedName>
        <fullName evidence="2">DNA polymerase III PolC-type</fullName>
        <ecNumber evidence="2">2.7.7.7</ecNumber>
    </submittedName>
    <submittedName>
        <fullName evidence="3">DNA polymerase III epsilon subunit-like protein</fullName>
    </submittedName>
</protein>
<name>A0A2L1C8I2_METMI</name>
<dbReference type="EMBL" id="JACHED010000001">
    <property type="protein sequence ID" value="MBB6496149.1"/>
    <property type="molecule type" value="Genomic_DNA"/>
</dbReference>
<dbReference type="RefSeq" id="WP_104837199.1">
    <property type="nucleotide sequence ID" value="NZ_CP026606.1"/>
</dbReference>
<dbReference type="GO" id="GO:0003887">
    <property type="term" value="F:DNA-directed DNA polymerase activity"/>
    <property type="evidence" value="ECO:0007669"/>
    <property type="project" value="UniProtKB-EC"/>
</dbReference>
<dbReference type="GO" id="GO:0008408">
    <property type="term" value="F:3'-5' exonuclease activity"/>
    <property type="evidence" value="ECO:0007669"/>
    <property type="project" value="TreeGrafter"/>
</dbReference>
<reference evidence="2" key="2">
    <citation type="submission" date="2018-02" db="EMBL/GenBank/DDBJ databases">
        <title>Complete genome sequence of the Methanococcus maripaludis type strain JJ (DSM 2067), a model for selenoprotein synthesis in Archaea.</title>
        <authorList>
            <person name="Poehlein A."/>
            <person name="Heym D."/>
            <person name="Quitzke V."/>
            <person name="Fersch J."/>
            <person name="Daniel R."/>
            <person name="Rother M."/>
        </authorList>
    </citation>
    <scope>NUCLEOTIDE SEQUENCE [LARGE SCALE GENOMIC DNA]</scope>
    <source>
        <strain evidence="2">DSM 2067</strain>
    </source>
</reference>
<proteinExistence type="predicted"/>
<dbReference type="Pfam" id="PF00929">
    <property type="entry name" value="RNase_T"/>
    <property type="match status" value="1"/>
</dbReference>
<dbReference type="GeneID" id="36101196"/>
<reference evidence="3 6" key="3">
    <citation type="submission" date="2020-07" db="EMBL/GenBank/DDBJ databases">
        <title>Genomic Encyclopedia of Type Strains, Phase IV (KMG-V): Genome sequencing to study the core and pangenomes of soil and plant-associated prokaryotes.</title>
        <authorList>
            <person name="Whitman W."/>
        </authorList>
    </citation>
    <scope>NUCLEOTIDE SEQUENCE [LARGE SCALE GENOMIC DNA]</scope>
    <source>
        <strain evidence="3 6">C13</strain>
        <strain evidence="4 7">D1</strain>
    </source>
</reference>
<dbReference type="Proteomes" id="UP000239462">
    <property type="component" value="Chromosome"/>
</dbReference>
<dbReference type="Proteomes" id="UP000590564">
    <property type="component" value="Unassembled WGS sequence"/>
</dbReference>
<dbReference type="InterPro" id="IPR036397">
    <property type="entry name" value="RNaseH_sf"/>
</dbReference>
<gene>
    <name evidence="2" type="primary">polC</name>
    <name evidence="3" type="ORF">HNP94_000845</name>
    <name evidence="4" type="ORF">HNP96_000170</name>
    <name evidence="2" type="ORF">MMJJ_01010</name>
</gene>
<dbReference type="PANTHER" id="PTHR30231">
    <property type="entry name" value="DNA POLYMERASE III SUBUNIT EPSILON"/>
    <property type="match status" value="1"/>
</dbReference>
<keyword evidence="2" id="KW-0808">Transferase</keyword>
<evidence type="ECO:0000313" key="3">
    <source>
        <dbReference type="EMBL" id="MBA2863845.1"/>
    </source>
</evidence>
<evidence type="ECO:0000313" key="4">
    <source>
        <dbReference type="EMBL" id="MBB6496149.1"/>
    </source>
</evidence>
<organism evidence="2 5">
    <name type="scientific">Methanococcus maripaludis</name>
    <name type="common">Methanococcus deltae</name>
    <dbReference type="NCBI Taxonomy" id="39152"/>
    <lineage>
        <taxon>Archaea</taxon>
        <taxon>Methanobacteriati</taxon>
        <taxon>Methanobacteriota</taxon>
        <taxon>Methanomada group</taxon>
        <taxon>Methanococci</taxon>
        <taxon>Methanococcales</taxon>
        <taxon>Methanococcaceae</taxon>
        <taxon>Methanococcus</taxon>
    </lineage>
</organism>
<dbReference type="PANTHER" id="PTHR30231:SF41">
    <property type="entry name" value="DNA POLYMERASE III SUBUNIT EPSILON"/>
    <property type="match status" value="1"/>
</dbReference>
<evidence type="ECO:0000313" key="5">
    <source>
        <dbReference type="Proteomes" id="UP000239462"/>
    </source>
</evidence>
<keyword evidence="2" id="KW-0548">Nucleotidyltransferase</keyword>
<evidence type="ECO:0000259" key="1">
    <source>
        <dbReference type="SMART" id="SM00479"/>
    </source>
</evidence>
<evidence type="ECO:0000313" key="7">
    <source>
        <dbReference type="Proteomes" id="UP000590564"/>
    </source>
</evidence>
<dbReference type="GO" id="GO:0045004">
    <property type="term" value="P:DNA replication proofreading"/>
    <property type="evidence" value="ECO:0007669"/>
    <property type="project" value="TreeGrafter"/>
</dbReference>
<dbReference type="InterPro" id="IPR012337">
    <property type="entry name" value="RNaseH-like_sf"/>
</dbReference>
<dbReference type="SMART" id="SM00479">
    <property type="entry name" value="EXOIII"/>
    <property type="match status" value="1"/>
</dbReference>
<sequence>MYVFLDTETTGLHPGQIAQLSYLVTDEDLNLKKVFNQYYSVDHMSRSAAKVHGLTMEILDELSNGMTFEDTVDEVREDLEDSVIIGHNISFDIRFLKAEFERLGPEYVPKDKFCTMFHFTPICKLPGQKRYKRPKLVELMEFLEQCPNEGLEFTKKAYGCSEVGFHDARYDTGILYLCYKKGVLMNHIKKD</sequence>
<dbReference type="SUPFAM" id="SSF53098">
    <property type="entry name" value="Ribonuclease H-like"/>
    <property type="match status" value="1"/>
</dbReference>
<dbReference type="Proteomes" id="UP000567099">
    <property type="component" value="Unassembled WGS sequence"/>
</dbReference>
<dbReference type="InterPro" id="IPR013520">
    <property type="entry name" value="Ribonucl_H"/>
</dbReference>
<dbReference type="GO" id="GO:0005829">
    <property type="term" value="C:cytosol"/>
    <property type="evidence" value="ECO:0007669"/>
    <property type="project" value="TreeGrafter"/>
</dbReference>
<dbReference type="KEGG" id="mmad:MMJJ_01010"/>